<reference evidence="1 2" key="1">
    <citation type="submission" date="2018-06" db="EMBL/GenBank/DDBJ databases">
        <title>Genomic Encyclopedia of Archaeal and Bacterial Type Strains, Phase II (KMG-II): from individual species to whole genera.</title>
        <authorList>
            <person name="Goeker M."/>
        </authorList>
    </citation>
    <scope>NUCLEOTIDE SEQUENCE [LARGE SCALE GENOMIC DNA]</scope>
    <source>
        <strain evidence="1 2">DSM 22009</strain>
    </source>
</reference>
<dbReference type="Proteomes" id="UP000248916">
    <property type="component" value="Unassembled WGS sequence"/>
</dbReference>
<dbReference type="Pfam" id="PF11367">
    <property type="entry name" value="Tail_completion_gp17"/>
    <property type="match status" value="1"/>
</dbReference>
<sequence>MTYALSASLQTAVYETLAADARLSDLVGAAIYDRVPAGAIPITYVTLGDEDVRDRSDKDGGGAWHDFTVTVITEASGFKIAKEAAGAISDALLGNEMTLGRGRVVGLWFRSARARRIGSADQRRIDLRFRAQVEDQQSTNAE</sequence>
<dbReference type="Gene3D" id="3.30.2000.30">
    <property type="match status" value="1"/>
</dbReference>
<comment type="caution">
    <text evidence="1">The sequence shown here is derived from an EMBL/GenBank/DDBJ whole genome shotgun (WGS) entry which is preliminary data.</text>
</comment>
<proteinExistence type="predicted"/>
<dbReference type="RefSeq" id="WP_111536599.1">
    <property type="nucleotide sequence ID" value="NZ_QKZL01000004.1"/>
</dbReference>
<gene>
    <name evidence="1" type="ORF">LX81_01439</name>
</gene>
<keyword evidence="2" id="KW-1185">Reference proteome</keyword>
<evidence type="ECO:0000313" key="1">
    <source>
        <dbReference type="EMBL" id="PZX17712.1"/>
    </source>
</evidence>
<name>A0A2W7P2Q0_9RHOB</name>
<protein>
    <submittedName>
        <fullName evidence="1">Uncharacterized protein DUF3168</fullName>
    </submittedName>
</protein>
<accession>A0A2W7P2Q0</accession>
<dbReference type="AlphaFoldDB" id="A0A2W7P2Q0"/>
<evidence type="ECO:0000313" key="2">
    <source>
        <dbReference type="Proteomes" id="UP000248916"/>
    </source>
</evidence>
<dbReference type="EMBL" id="QKZL01000004">
    <property type="protein sequence ID" value="PZX17712.1"/>
    <property type="molecule type" value="Genomic_DNA"/>
</dbReference>
<dbReference type="InterPro" id="IPR021508">
    <property type="entry name" value="Gp17-like"/>
</dbReference>
<organism evidence="1 2">
    <name type="scientific">Palleronia aestuarii</name>
    <dbReference type="NCBI Taxonomy" id="568105"/>
    <lineage>
        <taxon>Bacteria</taxon>
        <taxon>Pseudomonadati</taxon>
        <taxon>Pseudomonadota</taxon>
        <taxon>Alphaproteobacteria</taxon>
        <taxon>Rhodobacterales</taxon>
        <taxon>Roseobacteraceae</taxon>
        <taxon>Palleronia</taxon>
    </lineage>
</organism>
<dbReference type="OrthoDB" id="7644395at2"/>
<dbReference type="InterPro" id="IPR053745">
    <property type="entry name" value="Viral_Tail_Comp_sf"/>
</dbReference>